<proteinExistence type="predicted"/>
<protein>
    <submittedName>
        <fullName evidence="1">Uncharacterized protein</fullName>
    </submittedName>
</protein>
<evidence type="ECO:0000313" key="2">
    <source>
        <dbReference type="Proteomes" id="UP000815677"/>
    </source>
</evidence>
<dbReference type="EMBL" id="DF837884">
    <property type="protein sequence ID" value="GAT42406.1"/>
    <property type="molecule type" value="Genomic_DNA"/>
</dbReference>
<evidence type="ECO:0000313" key="1">
    <source>
        <dbReference type="EMBL" id="GAT42406.1"/>
    </source>
</evidence>
<accession>A0ABQ0KUC4</accession>
<organism evidence="1 2">
    <name type="scientific">Mycena chlorophos</name>
    <name type="common">Agaric fungus</name>
    <name type="synonym">Agaricus chlorophos</name>
    <dbReference type="NCBI Taxonomy" id="658473"/>
    <lineage>
        <taxon>Eukaryota</taxon>
        <taxon>Fungi</taxon>
        <taxon>Dikarya</taxon>
        <taxon>Basidiomycota</taxon>
        <taxon>Agaricomycotina</taxon>
        <taxon>Agaricomycetes</taxon>
        <taxon>Agaricomycetidae</taxon>
        <taxon>Agaricales</taxon>
        <taxon>Marasmiineae</taxon>
        <taxon>Mycenaceae</taxon>
        <taxon>Mycena</taxon>
    </lineage>
</organism>
<gene>
    <name evidence="1" type="ORF">MCHLO_00121</name>
</gene>
<keyword evidence="2" id="KW-1185">Reference proteome</keyword>
<dbReference type="Proteomes" id="UP000815677">
    <property type="component" value="Unassembled WGS sequence"/>
</dbReference>
<sequence>MNPNVPVPVQGVATTMQIWQGVGPDGPVGFAHLLLYSKTELTGRHVVAELGLPTIAGAVLAGNAPLVDIPMRIASLPAINFDPHWTEDGTHFDCVVEVSDRLGSLRFFIRATYSADSSGNGALLSLCKANRLRAWPGEIAVVQLGAAVPYVVTLNAAKAKIAVARFIRHFQWWNARGGWSRHCLEVDLKAKQIRRTIRA</sequence>
<name>A0ABQ0KUC4_MYCCL</name>
<reference evidence="1" key="1">
    <citation type="submission" date="2014-09" db="EMBL/GenBank/DDBJ databases">
        <title>Genome sequence of the luminous mushroom Mycena chlorophos for searching fungal bioluminescence genes.</title>
        <authorList>
            <person name="Tanaka Y."/>
            <person name="Kasuga D."/>
            <person name="Oba Y."/>
            <person name="Hase S."/>
            <person name="Sato K."/>
            <person name="Oba Y."/>
            <person name="Sakakibara Y."/>
        </authorList>
    </citation>
    <scope>NUCLEOTIDE SEQUENCE</scope>
</reference>